<feature type="compositionally biased region" description="Polar residues" evidence="1">
    <location>
        <begin position="388"/>
        <end position="427"/>
    </location>
</feature>
<comment type="caution">
    <text evidence="3">The sequence shown here is derived from an EMBL/GenBank/DDBJ whole genome shotgun (WGS) entry which is preliminary data.</text>
</comment>
<reference evidence="3" key="1">
    <citation type="submission" date="2021-03" db="EMBL/GenBank/DDBJ databases">
        <title>Comparative genomics and phylogenomic investigation of the class Geoglossomycetes provide insights into ecological specialization and systematics.</title>
        <authorList>
            <person name="Melie T."/>
            <person name="Pirro S."/>
            <person name="Miller A.N."/>
            <person name="Quandt A."/>
        </authorList>
    </citation>
    <scope>NUCLEOTIDE SEQUENCE</scope>
    <source>
        <strain evidence="3">GBOQ0MN5Z8</strain>
    </source>
</reference>
<dbReference type="EMBL" id="JAGHQL010000062">
    <property type="protein sequence ID" value="KAH0542067.1"/>
    <property type="molecule type" value="Genomic_DNA"/>
</dbReference>
<dbReference type="OrthoDB" id="2402916at2759"/>
<name>A0A9P8HY65_9PEZI</name>
<evidence type="ECO:0000256" key="2">
    <source>
        <dbReference type="SAM" id="Phobius"/>
    </source>
</evidence>
<feature type="region of interest" description="Disordered" evidence="1">
    <location>
        <begin position="136"/>
        <end position="162"/>
    </location>
</feature>
<feature type="region of interest" description="Disordered" evidence="1">
    <location>
        <begin position="294"/>
        <end position="483"/>
    </location>
</feature>
<evidence type="ECO:0008006" key="5">
    <source>
        <dbReference type="Google" id="ProtNLM"/>
    </source>
</evidence>
<feature type="compositionally biased region" description="Basic and acidic residues" evidence="1">
    <location>
        <begin position="370"/>
        <end position="379"/>
    </location>
</feature>
<evidence type="ECO:0000313" key="4">
    <source>
        <dbReference type="Proteomes" id="UP000698800"/>
    </source>
</evidence>
<feature type="transmembrane region" description="Helical" evidence="2">
    <location>
        <begin position="43"/>
        <end position="63"/>
    </location>
</feature>
<feature type="compositionally biased region" description="Pro residues" evidence="1">
    <location>
        <begin position="136"/>
        <end position="146"/>
    </location>
</feature>
<protein>
    <recommendedName>
        <fullName evidence="5">Membrane anchor Opy2 N-terminal domain-containing protein</fullName>
    </recommendedName>
</protein>
<sequence length="483" mass="50626">MCYTCVLTSQSCSQCPSTTCIEGLASSSTGVPSSSKKGSNTGAIAGGVVGVVVGLAVITWLVWRFCLKGRRQQELTGEDWAATGTDAEKREQFTMRRDARASTHTVGSVASTVFTRASNIIQIAYIPGVTNRSPPASPGLLAPPNPISASGNNSTPSTPNFPHDHFFMPGELRDSTYSGISDGRSVRTSVSPSLARSSVATTIYRNDAVVDPVPAQTVVRGRANMVSVKPSPSPNLSPVPPVPMIDYQKHGQRGKNSKDIGDPPPPSPAFSVGSTFLSSTAGTAKAVIARPVQVKLSKPDKQPTGTTGTTGTPAELAPFVLDDLGIRPERPRMSVATATSSHSRARRSDVISTDLDDTDEDAHSRSRRSLVSDEEKRDSPVTVIEDTPTITQSPFSDEEITSSPDTPQQATNQSRTSKYTGGSSPSKRASGPPQAASSTLGALGVVIEETPKRASNGTVHGGPGSAERGPSPFGDENEIKSEK</sequence>
<keyword evidence="4" id="KW-1185">Reference proteome</keyword>
<proteinExistence type="predicted"/>
<feature type="compositionally biased region" description="Polar residues" evidence="1">
    <location>
        <begin position="147"/>
        <end position="160"/>
    </location>
</feature>
<evidence type="ECO:0000313" key="3">
    <source>
        <dbReference type="EMBL" id="KAH0542067.1"/>
    </source>
</evidence>
<accession>A0A9P8HY65</accession>
<evidence type="ECO:0000256" key="1">
    <source>
        <dbReference type="SAM" id="MobiDB-lite"/>
    </source>
</evidence>
<keyword evidence="2" id="KW-0472">Membrane</keyword>
<feature type="region of interest" description="Disordered" evidence="1">
    <location>
        <begin position="246"/>
        <end position="274"/>
    </location>
</feature>
<keyword evidence="2" id="KW-0812">Transmembrane</keyword>
<keyword evidence="2" id="KW-1133">Transmembrane helix</keyword>
<organism evidence="3 4">
    <name type="scientific">Glutinoglossum americanum</name>
    <dbReference type="NCBI Taxonomy" id="1670608"/>
    <lineage>
        <taxon>Eukaryota</taxon>
        <taxon>Fungi</taxon>
        <taxon>Dikarya</taxon>
        <taxon>Ascomycota</taxon>
        <taxon>Pezizomycotina</taxon>
        <taxon>Geoglossomycetes</taxon>
        <taxon>Geoglossales</taxon>
        <taxon>Geoglossaceae</taxon>
        <taxon>Glutinoglossum</taxon>
    </lineage>
</organism>
<dbReference type="AlphaFoldDB" id="A0A9P8HY65"/>
<dbReference type="Proteomes" id="UP000698800">
    <property type="component" value="Unassembled WGS sequence"/>
</dbReference>
<gene>
    <name evidence="3" type="ORF">FGG08_003532</name>
</gene>